<organism evidence="2 3">
    <name type="scientific">Coprinellus micaceus</name>
    <name type="common">Glistening ink-cap mushroom</name>
    <name type="synonym">Coprinus micaceus</name>
    <dbReference type="NCBI Taxonomy" id="71717"/>
    <lineage>
        <taxon>Eukaryota</taxon>
        <taxon>Fungi</taxon>
        <taxon>Dikarya</taxon>
        <taxon>Basidiomycota</taxon>
        <taxon>Agaricomycotina</taxon>
        <taxon>Agaricomycetes</taxon>
        <taxon>Agaricomycetidae</taxon>
        <taxon>Agaricales</taxon>
        <taxon>Agaricineae</taxon>
        <taxon>Psathyrellaceae</taxon>
        <taxon>Coprinellus</taxon>
    </lineage>
</organism>
<feature type="region of interest" description="Disordered" evidence="1">
    <location>
        <begin position="38"/>
        <end position="81"/>
    </location>
</feature>
<comment type="caution">
    <text evidence="2">The sequence shown here is derived from an EMBL/GenBank/DDBJ whole genome shotgun (WGS) entry which is preliminary data.</text>
</comment>
<evidence type="ECO:0000256" key="1">
    <source>
        <dbReference type="SAM" id="MobiDB-lite"/>
    </source>
</evidence>
<dbReference type="Proteomes" id="UP000298030">
    <property type="component" value="Unassembled WGS sequence"/>
</dbReference>
<keyword evidence="3" id="KW-1185">Reference proteome</keyword>
<dbReference type="AlphaFoldDB" id="A0A4Y7SDP6"/>
<dbReference type="EMBL" id="QPFP01000168">
    <property type="protein sequence ID" value="TEB19854.1"/>
    <property type="molecule type" value="Genomic_DNA"/>
</dbReference>
<feature type="compositionally biased region" description="Low complexity" evidence="1">
    <location>
        <begin position="41"/>
        <end position="58"/>
    </location>
</feature>
<proteinExistence type="predicted"/>
<sequence>MDIDASAMPLTGPILPYLPQPSHSLSCDPRCSPGRRLWQRPLPGAGTAPYPGAPPGMAVSEVRGSPSGASTHPQQRHSEPQTVRLGMEGQVHDIGPQKMMGLPLVLAATAVRSLRNVGHSPKLTEDFPLVLLSHPLRLAGAMLNRVLLVVPFCTSVAGHHQPTTATYFRPSTTSTCTAAPYHSSASTTAAKYRSSDCTAAAAGSCNAPDGHCRCWSPKSTNALPEPQYGVASGPTTTIPQPASSRPQCVRRPDHGTAASPHIFQGRGFRLQYVQ</sequence>
<feature type="region of interest" description="Disordered" evidence="1">
    <location>
        <begin position="232"/>
        <end position="262"/>
    </location>
</feature>
<feature type="compositionally biased region" description="Polar residues" evidence="1">
    <location>
        <begin position="233"/>
        <end position="246"/>
    </location>
</feature>
<evidence type="ECO:0000313" key="2">
    <source>
        <dbReference type="EMBL" id="TEB19854.1"/>
    </source>
</evidence>
<name>A0A4Y7SDP6_COPMI</name>
<accession>A0A4Y7SDP6</accession>
<reference evidence="2 3" key="1">
    <citation type="journal article" date="2019" name="Nat. Ecol. Evol.">
        <title>Megaphylogeny resolves global patterns of mushroom evolution.</title>
        <authorList>
            <person name="Varga T."/>
            <person name="Krizsan K."/>
            <person name="Foldi C."/>
            <person name="Dima B."/>
            <person name="Sanchez-Garcia M."/>
            <person name="Sanchez-Ramirez S."/>
            <person name="Szollosi G.J."/>
            <person name="Szarkandi J.G."/>
            <person name="Papp V."/>
            <person name="Albert L."/>
            <person name="Andreopoulos W."/>
            <person name="Angelini C."/>
            <person name="Antonin V."/>
            <person name="Barry K.W."/>
            <person name="Bougher N.L."/>
            <person name="Buchanan P."/>
            <person name="Buyck B."/>
            <person name="Bense V."/>
            <person name="Catcheside P."/>
            <person name="Chovatia M."/>
            <person name="Cooper J."/>
            <person name="Damon W."/>
            <person name="Desjardin D."/>
            <person name="Finy P."/>
            <person name="Geml J."/>
            <person name="Haridas S."/>
            <person name="Hughes K."/>
            <person name="Justo A."/>
            <person name="Karasinski D."/>
            <person name="Kautmanova I."/>
            <person name="Kiss B."/>
            <person name="Kocsube S."/>
            <person name="Kotiranta H."/>
            <person name="LaButti K.M."/>
            <person name="Lechner B.E."/>
            <person name="Liimatainen K."/>
            <person name="Lipzen A."/>
            <person name="Lukacs Z."/>
            <person name="Mihaltcheva S."/>
            <person name="Morgado L.N."/>
            <person name="Niskanen T."/>
            <person name="Noordeloos M.E."/>
            <person name="Ohm R.A."/>
            <person name="Ortiz-Santana B."/>
            <person name="Ovrebo C."/>
            <person name="Racz N."/>
            <person name="Riley R."/>
            <person name="Savchenko A."/>
            <person name="Shiryaev A."/>
            <person name="Soop K."/>
            <person name="Spirin V."/>
            <person name="Szebenyi C."/>
            <person name="Tomsovsky M."/>
            <person name="Tulloss R.E."/>
            <person name="Uehling J."/>
            <person name="Grigoriev I.V."/>
            <person name="Vagvolgyi C."/>
            <person name="Papp T."/>
            <person name="Martin F.M."/>
            <person name="Miettinen O."/>
            <person name="Hibbett D.S."/>
            <person name="Nagy L.G."/>
        </authorList>
    </citation>
    <scope>NUCLEOTIDE SEQUENCE [LARGE SCALE GENOMIC DNA]</scope>
    <source>
        <strain evidence="2 3">FP101781</strain>
    </source>
</reference>
<evidence type="ECO:0000313" key="3">
    <source>
        <dbReference type="Proteomes" id="UP000298030"/>
    </source>
</evidence>
<gene>
    <name evidence="2" type="ORF">FA13DRAFT_305360</name>
</gene>
<protein>
    <submittedName>
        <fullName evidence="2">Uncharacterized protein</fullName>
    </submittedName>
</protein>